<proteinExistence type="inferred from homology"/>
<dbReference type="Gene3D" id="1.10.1790.20">
    <property type="match status" value="1"/>
</dbReference>
<dbReference type="InterPro" id="IPR007083">
    <property type="entry name" value="RNA_pol_Rpb1_4"/>
</dbReference>
<dbReference type="Gene3D" id="2.40.40.20">
    <property type="match status" value="1"/>
</dbReference>
<dbReference type="PANTHER" id="PTHR19376">
    <property type="entry name" value="DNA-DIRECTED RNA POLYMERASE"/>
    <property type="match status" value="1"/>
</dbReference>
<comment type="cofactor">
    <cofactor evidence="7">
        <name>Mg(2+)</name>
        <dbReference type="ChEBI" id="CHEBI:18420"/>
    </cofactor>
    <text evidence="7">Binds 1 Mg(2+) ion per subunit.</text>
</comment>
<keyword evidence="1 7" id="KW-0240">DNA-directed RNA polymerase</keyword>
<dbReference type="EC" id="2.7.7.6" evidence="7"/>
<dbReference type="Pfam" id="PF04983">
    <property type="entry name" value="RNA_pol_Rpb1_3"/>
    <property type="match status" value="1"/>
</dbReference>
<dbReference type="Gene3D" id="2.40.50.100">
    <property type="match status" value="3"/>
</dbReference>
<dbReference type="EMBL" id="JBHSWI010000001">
    <property type="protein sequence ID" value="MFC6645118.1"/>
    <property type="molecule type" value="Genomic_DNA"/>
</dbReference>
<dbReference type="CDD" id="cd01609">
    <property type="entry name" value="RNAP_beta'_N"/>
    <property type="match status" value="1"/>
</dbReference>
<dbReference type="Pfam" id="PF00623">
    <property type="entry name" value="RNA_pol_Rpb1_2"/>
    <property type="match status" value="1"/>
</dbReference>
<dbReference type="InterPro" id="IPR038120">
    <property type="entry name" value="Rpb1_funnel_sf"/>
</dbReference>
<feature type="binding site" evidence="7">
    <location>
        <position position="463"/>
    </location>
    <ligand>
        <name>Mg(2+)</name>
        <dbReference type="ChEBI" id="CHEBI:18420"/>
    </ligand>
</feature>
<reference evidence="12" key="1">
    <citation type="journal article" date="2019" name="Int. J. Syst. Evol. Microbiol.">
        <title>The Global Catalogue of Microorganisms (GCM) 10K type strain sequencing project: providing services to taxonomists for standard genome sequencing and annotation.</title>
        <authorList>
            <consortium name="The Broad Institute Genomics Platform"/>
            <consortium name="The Broad Institute Genome Sequencing Center for Infectious Disease"/>
            <person name="Wu L."/>
            <person name="Ma J."/>
        </authorList>
    </citation>
    <scope>NUCLEOTIDE SEQUENCE [LARGE SCALE GENOMIC DNA]</scope>
    <source>
        <strain evidence="12">CGMCC 1.16026</strain>
    </source>
</reference>
<comment type="function">
    <text evidence="7 8">DNA-dependent RNA polymerase catalyzes the transcription of DNA into RNA using the four ribonucleoside triphosphates as substrates.</text>
</comment>
<dbReference type="Gene3D" id="4.10.860.120">
    <property type="entry name" value="RNA polymerase II, clamp domain"/>
    <property type="match status" value="1"/>
</dbReference>
<keyword evidence="2 7" id="KW-0808">Transferase</keyword>
<feature type="compositionally biased region" description="Basic and acidic residues" evidence="9">
    <location>
        <begin position="1375"/>
        <end position="1388"/>
    </location>
</feature>
<accession>A0ABW1Z882</accession>
<comment type="subunit">
    <text evidence="7">The RNAP catalytic core consists of 2 alpha, 1 beta, 1 beta' and 1 omega subunit. When a sigma factor is associated with the core the holoenzyme is formed, which can initiate transcription.</text>
</comment>
<feature type="binding site" evidence="7">
    <location>
        <position position="465"/>
    </location>
    <ligand>
        <name>Mg(2+)</name>
        <dbReference type="ChEBI" id="CHEBI:18420"/>
    </ligand>
</feature>
<evidence type="ECO:0000256" key="4">
    <source>
        <dbReference type="ARBA" id="ARBA00022723"/>
    </source>
</evidence>
<sequence>MFRSSPFETQGPIADFDSIKIQLASPEKIRSWSHGEVTKPETINYRTFKPERDGLFCARIFGPITDWECLCGKYKRMKHRGVICDKCGVEVTLSKVRRERLGHIELASPCSHVWFFKGLPSRIGHLLDISLRELEAVLYFESYVVVDPGDAPVKEREVIKDENRFRELDQQYRPSGFKAMMGAEAIKELLKRVETQELAIELRERMKTETSLQKKLKYSKRLKVVEAFRKSDNKPQWMILDVIPVIPPELRPLVPLDGGRFATSDLNDLYRRVINRNNRLKKLMDLHAPEVIVRNEKRMLQEAVDALFDNGRRGRVLRGANNRPLKSLSDTLKGKQGRFRQNLLGKRVDYSGRSVIVVGPELKLHQCGLPKKMALELFKPFIYHRLEQTGHCTTIKQAKEMVEQQESIVWDILEEVIKDHPVLLNRAPTLHRLGIQAFEPVLVEGKAIKIHPLVCTAFNADFDGDQMAVHIPLSPEAQIEASVLMLASHNILSPASGQPISVPTQDLVLGIYYLTRAKVNAKGEGRVFANIEEVLMALEAKQVETLTPIRLRYTGPVLDMTTAYDDQDLTHTEPVEFNKQFINTTVGRAILNDRLPEGMPYVNGLLKKKGIGQLINYLYLNLGLETTVHTLDRLKELGFQYATRSGLSVGLDDMVIPASKYTTVADAEKQVITLQQQYLEGSITNLERSNKVTQLWSGITDRVADEMFNNMKRADKEGTMNPIYIMADSGARGSKQQIRQLSGMRGLMAKPSGEIIESPIKANFREGLTVLEYFISTHGARKGLADTALKTADSGYLTRRLVDVAQDVIISELDCGTVEGIYVMPIIEAGEIIEPLRDRIIGRVTLEKLKDFEGKTIVEINDEIDEDKAAAIQAAGIEKVKIRSVLTCESKRGCCIRCYGRNLGSGKMVELGEAVGVIAAQSIGEPGTQLTMRTFHVGGTASRVADASHLEAKNAGRIHFINLATVRSKDGGLVAFNRSGSIAIIDEKGREKERYAIVYGAKLKVEDGQEVKLGDVIGEWDPYTFSILTEIEGTVQFKDLQEGVTLHEETDEVTGLSRLVVADSPDEKRQPMILVKGAAGTKRYLMPNRAHLMVQDGDELSPGDVLAKIPRETTRTKDITGGLPRVVELFEARKPRDPAIIAKLDGIVRFGDVSKGQRKVYVTSDSGTEDEYSVPRGVYVNVQEGERVRAGDALIDGPRNPHDILEVLGERELQIYLVNEIQEVYRLQGVSISDKHIETIVRQMMRWVKIEEVGDTNFLLEQQVDRFRFNAENQRVLMDGGRPSIGRPLLLGITKASLSTDSFISAASFQETTRVLTEASINGAMDTLRGLKENVIVGRLIPAGTGMEYYRNVALSPELEEAAAQIQAEVQEAHEAEERELEQMRMEGEQEEMAAE</sequence>
<dbReference type="Gene3D" id="1.10.274.100">
    <property type="entry name" value="RNA polymerase Rpb1, domain 3"/>
    <property type="match status" value="1"/>
</dbReference>
<dbReference type="PANTHER" id="PTHR19376:SF54">
    <property type="entry name" value="DNA-DIRECTED RNA POLYMERASE SUBUNIT BETA"/>
    <property type="match status" value="1"/>
</dbReference>
<dbReference type="Proteomes" id="UP001596391">
    <property type="component" value="Unassembled WGS sequence"/>
</dbReference>
<feature type="binding site" evidence="7">
    <location>
        <position position="87"/>
    </location>
    <ligand>
        <name>Zn(2+)</name>
        <dbReference type="ChEBI" id="CHEBI:29105"/>
        <label>1</label>
    </ligand>
</feature>
<dbReference type="SMART" id="SM00663">
    <property type="entry name" value="RPOLA_N"/>
    <property type="match status" value="1"/>
</dbReference>
<feature type="binding site" evidence="7">
    <location>
        <position position="71"/>
    </location>
    <ligand>
        <name>Zn(2+)</name>
        <dbReference type="ChEBI" id="CHEBI:29105"/>
        <label>1</label>
    </ligand>
</feature>
<evidence type="ECO:0000256" key="9">
    <source>
        <dbReference type="SAM" id="MobiDB-lite"/>
    </source>
</evidence>
<feature type="binding site" evidence="7">
    <location>
        <position position="895"/>
    </location>
    <ligand>
        <name>Zn(2+)</name>
        <dbReference type="ChEBI" id="CHEBI:29105"/>
        <label>2</label>
    </ligand>
</feature>
<gene>
    <name evidence="7 11" type="primary">rpoC</name>
    <name evidence="11" type="ORF">ACFQBQ_05820</name>
</gene>
<dbReference type="InterPro" id="IPR007066">
    <property type="entry name" value="RNA_pol_Rpb1_3"/>
</dbReference>
<evidence type="ECO:0000256" key="3">
    <source>
        <dbReference type="ARBA" id="ARBA00022695"/>
    </source>
</evidence>
<organism evidence="11 12">
    <name type="scientific">Granulicella cerasi</name>
    <dbReference type="NCBI Taxonomy" id="741063"/>
    <lineage>
        <taxon>Bacteria</taxon>
        <taxon>Pseudomonadati</taxon>
        <taxon>Acidobacteriota</taxon>
        <taxon>Terriglobia</taxon>
        <taxon>Terriglobales</taxon>
        <taxon>Acidobacteriaceae</taxon>
        <taxon>Granulicella</taxon>
    </lineage>
</organism>
<dbReference type="Pfam" id="PF04997">
    <property type="entry name" value="RNA_pol_Rpb1_1"/>
    <property type="match status" value="1"/>
</dbReference>
<dbReference type="Pfam" id="PF04998">
    <property type="entry name" value="RNA_pol_Rpb1_5"/>
    <property type="match status" value="1"/>
</dbReference>
<feature type="binding site" evidence="7">
    <location>
        <position position="815"/>
    </location>
    <ligand>
        <name>Zn(2+)</name>
        <dbReference type="ChEBI" id="CHEBI:29105"/>
        <label>2</label>
    </ligand>
</feature>
<evidence type="ECO:0000256" key="8">
    <source>
        <dbReference type="RuleBase" id="RU004279"/>
    </source>
</evidence>
<keyword evidence="5 7" id="KW-0804">Transcription</keyword>
<dbReference type="SUPFAM" id="SSF64484">
    <property type="entry name" value="beta and beta-prime subunits of DNA dependent RNA-polymerase"/>
    <property type="match status" value="1"/>
</dbReference>
<evidence type="ECO:0000313" key="11">
    <source>
        <dbReference type="EMBL" id="MFC6645118.1"/>
    </source>
</evidence>
<comment type="catalytic activity">
    <reaction evidence="6 7 8">
        <text>RNA(n) + a ribonucleoside 5'-triphosphate = RNA(n+1) + diphosphate</text>
        <dbReference type="Rhea" id="RHEA:21248"/>
        <dbReference type="Rhea" id="RHEA-COMP:14527"/>
        <dbReference type="Rhea" id="RHEA-COMP:17342"/>
        <dbReference type="ChEBI" id="CHEBI:33019"/>
        <dbReference type="ChEBI" id="CHEBI:61557"/>
        <dbReference type="ChEBI" id="CHEBI:140395"/>
        <dbReference type="EC" id="2.7.7.6"/>
    </reaction>
</comment>
<dbReference type="GO" id="GO:0000428">
    <property type="term" value="C:DNA-directed RNA polymerase complex"/>
    <property type="evidence" value="ECO:0007669"/>
    <property type="project" value="UniProtKB-KW"/>
</dbReference>
<dbReference type="CDD" id="cd02655">
    <property type="entry name" value="RNAP_beta'_C"/>
    <property type="match status" value="1"/>
</dbReference>
<evidence type="ECO:0000256" key="2">
    <source>
        <dbReference type="ARBA" id="ARBA00022679"/>
    </source>
</evidence>
<protein>
    <recommendedName>
        <fullName evidence="7">DNA-directed RNA polymerase subunit beta'</fullName>
        <shortName evidence="7">RNAP subunit beta'</shortName>
        <ecNumber evidence="7">2.7.7.6</ecNumber>
    </recommendedName>
    <alternativeName>
        <fullName evidence="7">RNA polymerase subunit beta'</fullName>
    </alternativeName>
    <alternativeName>
        <fullName evidence="7">Transcriptase subunit beta'</fullName>
    </alternativeName>
</protein>
<feature type="binding site" evidence="7">
    <location>
        <position position="888"/>
    </location>
    <ligand>
        <name>Zn(2+)</name>
        <dbReference type="ChEBI" id="CHEBI:29105"/>
        <label>2</label>
    </ligand>
</feature>
<dbReference type="Gene3D" id="1.10.40.90">
    <property type="match status" value="1"/>
</dbReference>
<dbReference type="Gene3D" id="1.10.150.390">
    <property type="match status" value="1"/>
</dbReference>
<dbReference type="InterPro" id="IPR006592">
    <property type="entry name" value="RNA_pol_N"/>
</dbReference>
<dbReference type="InterPro" id="IPR000722">
    <property type="entry name" value="RNA_pol_asu"/>
</dbReference>
<feature type="binding site" evidence="7">
    <location>
        <position position="461"/>
    </location>
    <ligand>
        <name>Mg(2+)</name>
        <dbReference type="ChEBI" id="CHEBI:18420"/>
    </ligand>
</feature>
<feature type="binding site" evidence="7">
    <location>
        <position position="898"/>
    </location>
    <ligand>
        <name>Zn(2+)</name>
        <dbReference type="ChEBI" id="CHEBI:29105"/>
        <label>2</label>
    </ligand>
</feature>
<evidence type="ECO:0000259" key="10">
    <source>
        <dbReference type="SMART" id="SM00663"/>
    </source>
</evidence>
<evidence type="ECO:0000313" key="12">
    <source>
        <dbReference type="Proteomes" id="UP001596391"/>
    </source>
</evidence>
<keyword evidence="7" id="KW-0460">Magnesium</keyword>
<dbReference type="GO" id="GO:0003899">
    <property type="term" value="F:DNA-directed RNA polymerase activity"/>
    <property type="evidence" value="ECO:0007669"/>
    <property type="project" value="UniProtKB-EC"/>
</dbReference>
<comment type="similarity">
    <text evidence="7 8">Belongs to the RNA polymerase beta' chain family.</text>
</comment>
<dbReference type="InterPro" id="IPR042102">
    <property type="entry name" value="RNA_pol_Rpb1_3_sf"/>
</dbReference>
<dbReference type="InterPro" id="IPR045867">
    <property type="entry name" value="DNA-dir_RpoC_beta_prime"/>
</dbReference>
<keyword evidence="12" id="KW-1185">Reference proteome</keyword>
<dbReference type="InterPro" id="IPR044893">
    <property type="entry name" value="RNA_pol_Rpb1_clamp_domain"/>
</dbReference>
<keyword evidence="3 7" id="KW-0548">Nucleotidyltransferase</keyword>
<comment type="caution">
    <text evidence="11">The sequence shown here is derived from an EMBL/GenBank/DDBJ whole genome shotgun (WGS) entry which is preliminary data.</text>
</comment>
<dbReference type="Pfam" id="PF05000">
    <property type="entry name" value="RNA_pol_Rpb1_4"/>
    <property type="match status" value="1"/>
</dbReference>
<dbReference type="InterPro" id="IPR012754">
    <property type="entry name" value="DNA-dir_RpoC_beta_prime_bact"/>
</dbReference>
<feature type="binding site" evidence="7">
    <location>
        <position position="84"/>
    </location>
    <ligand>
        <name>Zn(2+)</name>
        <dbReference type="ChEBI" id="CHEBI:29105"/>
        <label>1</label>
    </ligand>
</feature>
<feature type="region of interest" description="Disordered" evidence="9">
    <location>
        <begin position="1375"/>
        <end position="1396"/>
    </location>
</feature>
<keyword evidence="7" id="KW-0862">Zinc</keyword>
<evidence type="ECO:0000256" key="1">
    <source>
        <dbReference type="ARBA" id="ARBA00022478"/>
    </source>
</evidence>
<dbReference type="NCBIfam" id="TIGR02386">
    <property type="entry name" value="rpoC_TIGR"/>
    <property type="match status" value="1"/>
</dbReference>
<comment type="cofactor">
    <cofactor evidence="7">
        <name>Zn(2+)</name>
        <dbReference type="ChEBI" id="CHEBI:29105"/>
    </cofactor>
    <text evidence="7">Binds 2 Zn(2+) ions per subunit.</text>
</comment>
<dbReference type="HAMAP" id="MF_01322">
    <property type="entry name" value="RNApol_bact_RpoC"/>
    <property type="match status" value="1"/>
</dbReference>
<keyword evidence="4 7" id="KW-0479">Metal-binding</keyword>
<dbReference type="RefSeq" id="WP_263371508.1">
    <property type="nucleotide sequence ID" value="NZ_JAGSYD010000003.1"/>
</dbReference>
<dbReference type="Gene3D" id="1.10.132.30">
    <property type="match status" value="1"/>
</dbReference>
<evidence type="ECO:0000256" key="7">
    <source>
        <dbReference type="HAMAP-Rule" id="MF_01322"/>
    </source>
</evidence>
<feature type="binding site" evidence="7">
    <location>
        <position position="69"/>
    </location>
    <ligand>
        <name>Zn(2+)</name>
        <dbReference type="ChEBI" id="CHEBI:29105"/>
        <label>1</label>
    </ligand>
</feature>
<dbReference type="InterPro" id="IPR007081">
    <property type="entry name" value="RNA_pol_Rpb1_5"/>
</dbReference>
<feature type="domain" description="RNA polymerase N-terminal" evidence="10">
    <location>
        <begin position="236"/>
        <end position="515"/>
    </location>
</feature>
<evidence type="ECO:0000256" key="6">
    <source>
        <dbReference type="ARBA" id="ARBA00048552"/>
    </source>
</evidence>
<dbReference type="InterPro" id="IPR007080">
    <property type="entry name" value="RNA_pol_Rpb1_1"/>
</dbReference>
<evidence type="ECO:0000256" key="5">
    <source>
        <dbReference type="ARBA" id="ARBA00023163"/>
    </source>
</evidence>
<name>A0ABW1Z882_9BACT</name>